<dbReference type="Proteomes" id="UP000324222">
    <property type="component" value="Unassembled WGS sequence"/>
</dbReference>
<dbReference type="OrthoDB" id="6381911at2759"/>
<reference evidence="2 3" key="1">
    <citation type="submission" date="2019-05" db="EMBL/GenBank/DDBJ databases">
        <title>Another draft genome of Portunus trituberculatus and its Hox gene families provides insights of decapod evolution.</title>
        <authorList>
            <person name="Jeong J.-H."/>
            <person name="Song I."/>
            <person name="Kim S."/>
            <person name="Choi T."/>
            <person name="Kim D."/>
            <person name="Ryu S."/>
            <person name="Kim W."/>
        </authorList>
    </citation>
    <scope>NUCLEOTIDE SEQUENCE [LARGE SCALE GENOMIC DNA]</scope>
    <source>
        <tissue evidence="2">Muscle</tissue>
    </source>
</reference>
<dbReference type="EMBL" id="VSRR010002301">
    <property type="protein sequence ID" value="MPC30692.1"/>
    <property type="molecule type" value="Genomic_DNA"/>
</dbReference>
<evidence type="ECO:0000259" key="1">
    <source>
        <dbReference type="Pfam" id="PF00078"/>
    </source>
</evidence>
<gene>
    <name evidence="2" type="ORF">E2C01_023962</name>
</gene>
<dbReference type="Pfam" id="PF00078">
    <property type="entry name" value="RVT_1"/>
    <property type="match status" value="1"/>
</dbReference>
<dbReference type="AlphaFoldDB" id="A0A5B7E9G6"/>
<dbReference type="InterPro" id="IPR000477">
    <property type="entry name" value="RT_dom"/>
</dbReference>
<name>A0A5B7E9G6_PORTR</name>
<feature type="domain" description="Reverse transcriptase" evidence="1">
    <location>
        <begin position="25"/>
        <end position="182"/>
    </location>
</feature>
<evidence type="ECO:0000313" key="2">
    <source>
        <dbReference type="EMBL" id="MPC30692.1"/>
    </source>
</evidence>
<sequence length="217" mass="25075">MPLICEDFVFDWAYNKISNSLDIQQFGNIRVTSTSYYLISFLDFIQSPRQTKHLFSSRFVDFRKAFDLVDHSCHQQSPRLAGFLTGRQQAVRYQNYISSFQQLTHGVPKGTKMSPLCFLILINDAITNTTHHWKYINDCTVGLPIDNKNPEYSALQAKLEQLQQWTEESKMTINHTKTVVMHVYTLVAVPLPSSPWALIPSKWFGRPSYLGSQWMTS</sequence>
<accession>A0A5B7E9G6</accession>
<organism evidence="2 3">
    <name type="scientific">Portunus trituberculatus</name>
    <name type="common">Swimming crab</name>
    <name type="synonym">Neptunus trituberculatus</name>
    <dbReference type="NCBI Taxonomy" id="210409"/>
    <lineage>
        <taxon>Eukaryota</taxon>
        <taxon>Metazoa</taxon>
        <taxon>Ecdysozoa</taxon>
        <taxon>Arthropoda</taxon>
        <taxon>Crustacea</taxon>
        <taxon>Multicrustacea</taxon>
        <taxon>Malacostraca</taxon>
        <taxon>Eumalacostraca</taxon>
        <taxon>Eucarida</taxon>
        <taxon>Decapoda</taxon>
        <taxon>Pleocyemata</taxon>
        <taxon>Brachyura</taxon>
        <taxon>Eubrachyura</taxon>
        <taxon>Portunoidea</taxon>
        <taxon>Portunidae</taxon>
        <taxon>Portuninae</taxon>
        <taxon>Portunus</taxon>
    </lineage>
</organism>
<evidence type="ECO:0000313" key="3">
    <source>
        <dbReference type="Proteomes" id="UP000324222"/>
    </source>
</evidence>
<dbReference type="PANTHER" id="PTHR33332">
    <property type="entry name" value="REVERSE TRANSCRIPTASE DOMAIN-CONTAINING PROTEIN"/>
    <property type="match status" value="1"/>
</dbReference>
<protein>
    <recommendedName>
        <fullName evidence="1">Reverse transcriptase domain-containing protein</fullName>
    </recommendedName>
</protein>
<keyword evidence="3" id="KW-1185">Reference proteome</keyword>
<comment type="caution">
    <text evidence="2">The sequence shown here is derived from an EMBL/GenBank/DDBJ whole genome shotgun (WGS) entry which is preliminary data.</text>
</comment>
<proteinExistence type="predicted"/>